<evidence type="ECO:0000313" key="2">
    <source>
        <dbReference type="EMBL" id="RRT47139.1"/>
    </source>
</evidence>
<evidence type="ECO:0000256" key="1">
    <source>
        <dbReference type="SAM" id="MobiDB-lite"/>
    </source>
</evidence>
<reference evidence="2 3" key="1">
    <citation type="journal article" date="2014" name="Agronomy (Basel)">
        <title>A Draft Genome Sequence for Ensete ventricosum, the Drought-Tolerant Tree Against Hunger.</title>
        <authorList>
            <person name="Harrison J."/>
            <person name="Moore K.A."/>
            <person name="Paszkiewicz K."/>
            <person name="Jones T."/>
            <person name="Grant M."/>
            <person name="Ambacheew D."/>
            <person name="Muzemil S."/>
            <person name="Studholme D.J."/>
        </authorList>
    </citation>
    <scope>NUCLEOTIDE SEQUENCE [LARGE SCALE GENOMIC DNA]</scope>
</reference>
<sequence>MLKLYRGIMLPLRREMAAFLPPSPLAFRSLLPPPKPVAQFRSLDRLSSHLGRKSLPGVRFFCHSLIPFSPVGFGGTDRFSSGLGPKGLDSVRYQAASDGGSDGSAGGDGGYGGRRDGGSYDGGGHENDDGNDRFFLSW</sequence>
<feature type="compositionally biased region" description="Basic and acidic residues" evidence="1">
    <location>
        <begin position="113"/>
        <end position="132"/>
    </location>
</feature>
<dbReference type="Proteomes" id="UP000287651">
    <property type="component" value="Unassembled WGS sequence"/>
</dbReference>
<dbReference type="EMBL" id="AMZH03014732">
    <property type="protein sequence ID" value="RRT47139.1"/>
    <property type="molecule type" value="Genomic_DNA"/>
</dbReference>
<protein>
    <submittedName>
        <fullName evidence="2">Uncharacterized protein</fullName>
    </submittedName>
</protein>
<dbReference type="AlphaFoldDB" id="A0A426Y5V3"/>
<feature type="compositionally biased region" description="Gly residues" evidence="1">
    <location>
        <begin position="100"/>
        <end position="112"/>
    </location>
</feature>
<accession>A0A426Y5V3</accession>
<organism evidence="2 3">
    <name type="scientific">Ensete ventricosum</name>
    <name type="common">Abyssinian banana</name>
    <name type="synonym">Musa ensete</name>
    <dbReference type="NCBI Taxonomy" id="4639"/>
    <lineage>
        <taxon>Eukaryota</taxon>
        <taxon>Viridiplantae</taxon>
        <taxon>Streptophyta</taxon>
        <taxon>Embryophyta</taxon>
        <taxon>Tracheophyta</taxon>
        <taxon>Spermatophyta</taxon>
        <taxon>Magnoliopsida</taxon>
        <taxon>Liliopsida</taxon>
        <taxon>Zingiberales</taxon>
        <taxon>Musaceae</taxon>
        <taxon>Ensete</taxon>
    </lineage>
</organism>
<gene>
    <name evidence="2" type="ORF">B296_00053937</name>
</gene>
<name>A0A426Y5V3_ENSVE</name>
<evidence type="ECO:0000313" key="3">
    <source>
        <dbReference type="Proteomes" id="UP000287651"/>
    </source>
</evidence>
<comment type="caution">
    <text evidence="2">The sequence shown here is derived from an EMBL/GenBank/DDBJ whole genome shotgun (WGS) entry which is preliminary data.</text>
</comment>
<feature type="region of interest" description="Disordered" evidence="1">
    <location>
        <begin position="90"/>
        <end position="138"/>
    </location>
</feature>
<proteinExistence type="predicted"/>